<dbReference type="RefSeq" id="WP_150486954.1">
    <property type="nucleotide sequence ID" value="NZ_BMUV01000014.1"/>
</dbReference>
<gene>
    <name evidence="1" type="ORF">CP967_06065</name>
</gene>
<dbReference type="Pfam" id="PF06013">
    <property type="entry name" value="WXG100"/>
    <property type="match status" value="1"/>
</dbReference>
<dbReference type="KEGG" id="snk:CP967_06065"/>
<reference evidence="1 2" key="1">
    <citation type="submission" date="2017-09" db="EMBL/GenBank/DDBJ databases">
        <authorList>
            <person name="Lee N."/>
            <person name="Cho B.-K."/>
        </authorList>
    </citation>
    <scope>NUCLEOTIDE SEQUENCE [LARGE SCALE GENOMIC DNA]</scope>
    <source>
        <strain evidence="1 2">ATCC 12769</strain>
    </source>
</reference>
<dbReference type="InterPro" id="IPR036689">
    <property type="entry name" value="ESAT-6-like_sf"/>
</dbReference>
<accession>A0A5J6F6E6</accession>
<protein>
    <submittedName>
        <fullName evidence="1">WXG100 family type VII secretion target</fullName>
    </submittedName>
</protein>
<name>A0A5J6F6E6_9ACTN</name>
<dbReference type="EMBL" id="CP023702">
    <property type="protein sequence ID" value="QEU71586.1"/>
    <property type="molecule type" value="Genomic_DNA"/>
</dbReference>
<keyword evidence="2" id="KW-1185">Reference proteome</keyword>
<dbReference type="NCBIfam" id="TIGR03930">
    <property type="entry name" value="WXG100_ESAT6"/>
    <property type="match status" value="1"/>
</dbReference>
<dbReference type="OrthoDB" id="3387628at2"/>
<organism evidence="1 2">
    <name type="scientific">Streptomyces nitrosporeus</name>
    <dbReference type="NCBI Taxonomy" id="28894"/>
    <lineage>
        <taxon>Bacteria</taxon>
        <taxon>Bacillati</taxon>
        <taxon>Actinomycetota</taxon>
        <taxon>Actinomycetes</taxon>
        <taxon>Kitasatosporales</taxon>
        <taxon>Streptomycetaceae</taxon>
        <taxon>Streptomyces</taxon>
    </lineage>
</organism>
<dbReference type="Gene3D" id="1.10.287.1060">
    <property type="entry name" value="ESAT-6-like"/>
    <property type="match status" value="1"/>
</dbReference>
<evidence type="ECO:0000313" key="1">
    <source>
        <dbReference type="EMBL" id="QEU71586.1"/>
    </source>
</evidence>
<proteinExistence type="predicted"/>
<evidence type="ECO:0000313" key="2">
    <source>
        <dbReference type="Proteomes" id="UP000326178"/>
    </source>
</evidence>
<sequence>MTTPAGYDHSNKTDGVIHVEYKSVDQAAEDMRLQTQRIKALVTALNEELQGLHGAWQGADAATYATLQTSWNNAAEQLGQVLTRHSTTLNEISDLYRRHENRSASEWGNIRIGG</sequence>
<dbReference type="InterPro" id="IPR010310">
    <property type="entry name" value="T7SS_ESAT-6-like"/>
</dbReference>
<dbReference type="Proteomes" id="UP000326178">
    <property type="component" value="Chromosome"/>
</dbReference>
<dbReference type="SUPFAM" id="SSF140453">
    <property type="entry name" value="EsxAB dimer-like"/>
    <property type="match status" value="1"/>
</dbReference>
<dbReference type="AlphaFoldDB" id="A0A5J6F6E6"/>